<dbReference type="AlphaFoldDB" id="A0A3B0S5I6"/>
<name>A0A3B0S5I6_9ZZZZ</name>
<proteinExistence type="predicted"/>
<dbReference type="EMBL" id="UOEI01000045">
    <property type="protein sequence ID" value="VAV90615.1"/>
    <property type="molecule type" value="Genomic_DNA"/>
</dbReference>
<gene>
    <name evidence="1" type="ORF">MNBD_ACTINO01-1722</name>
</gene>
<organism evidence="1">
    <name type="scientific">hydrothermal vent metagenome</name>
    <dbReference type="NCBI Taxonomy" id="652676"/>
    <lineage>
        <taxon>unclassified sequences</taxon>
        <taxon>metagenomes</taxon>
        <taxon>ecological metagenomes</taxon>
    </lineage>
</organism>
<evidence type="ECO:0000313" key="1">
    <source>
        <dbReference type="EMBL" id="VAV90615.1"/>
    </source>
</evidence>
<feature type="non-terminal residue" evidence="1">
    <location>
        <position position="27"/>
    </location>
</feature>
<protein>
    <submittedName>
        <fullName evidence="1">Uncharacterized protein</fullName>
    </submittedName>
</protein>
<accession>A0A3B0S5I6</accession>
<reference evidence="1" key="1">
    <citation type="submission" date="2018-06" db="EMBL/GenBank/DDBJ databases">
        <authorList>
            <person name="Zhirakovskaya E."/>
        </authorList>
    </citation>
    <scope>NUCLEOTIDE SEQUENCE</scope>
</reference>
<sequence length="27" mass="3150">MSVELKSKARKLNVVVAVDLRLRRRDP</sequence>